<comment type="caution">
    <text evidence="5">The sequence shown here is derived from an EMBL/GenBank/DDBJ whole genome shotgun (WGS) entry which is preliminary data.</text>
</comment>
<evidence type="ECO:0000256" key="3">
    <source>
        <dbReference type="SAM" id="MobiDB-lite"/>
    </source>
</evidence>
<evidence type="ECO:0000256" key="2">
    <source>
        <dbReference type="ARBA" id="ARBA00023242"/>
    </source>
</evidence>
<accession>A0ABQ8GSG4</accession>
<reference evidence="5 6" key="1">
    <citation type="journal article" date="2021" name="Nat. Commun.">
        <title>Genetic determinants of endophytism in the Arabidopsis root mycobiome.</title>
        <authorList>
            <person name="Mesny F."/>
            <person name="Miyauchi S."/>
            <person name="Thiergart T."/>
            <person name="Pickel B."/>
            <person name="Atanasova L."/>
            <person name="Karlsson M."/>
            <person name="Huettel B."/>
            <person name="Barry K.W."/>
            <person name="Haridas S."/>
            <person name="Chen C."/>
            <person name="Bauer D."/>
            <person name="Andreopoulos W."/>
            <person name="Pangilinan J."/>
            <person name="LaButti K."/>
            <person name="Riley R."/>
            <person name="Lipzen A."/>
            <person name="Clum A."/>
            <person name="Drula E."/>
            <person name="Henrissat B."/>
            <person name="Kohler A."/>
            <person name="Grigoriev I.V."/>
            <person name="Martin F.M."/>
            <person name="Hacquard S."/>
        </authorList>
    </citation>
    <scope>NUCLEOTIDE SEQUENCE [LARGE SCALE GENOMIC DNA]</scope>
    <source>
        <strain evidence="5 6">MPI-SDFR-AT-0080</strain>
    </source>
</reference>
<dbReference type="InterPro" id="IPR004827">
    <property type="entry name" value="bZIP"/>
</dbReference>
<dbReference type="Pfam" id="PF00170">
    <property type="entry name" value="bZIP_1"/>
    <property type="match status" value="1"/>
</dbReference>
<evidence type="ECO:0000313" key="6">
    <source>
        <dbReference type="Proteomes" id="UP000774617"/>
    </source>
</evidence>
<dbReference type="PROSITE" id="PS50217">
    <property type="entry name" value="BZIP"/>
    <property type="match status" value="1"/>
</dbReference>
<proteinExistence type="predicted"/>
<evidence type="ECO:0000259" key="4">
    <source>
        <dbReference type="PROSITE" id="PS50217"/>
    </source>
</evidence>
<keyword evidence="6" id="KW-1185">Reference proteome</keyword>
<dbReference type="SUPFAM" id="SSF57959">
    <property type="entry name" value="Leucine zipper domain"/>
    <property type="match status" value="1"/>
</dbReference>
<organism evidence="5 6">
    <name type="scientific">Macrophomina phaseolina</name>
    <dbReference type="NCBI Taxonomy" id="35725"/>
    <lineage>
        <taxon>Eukaryota</taxon>
        <taxon>Fungi</taxon>
        <taxon>Dikarya</taxon>
        <taxon>Ascomycota</taxon>
        <taxon>Pezizomycotina</taxon>
        <taxon>Dothideomycetes</taxon>
        <taxon>Dothideomycetes incertae sedis</taxon>
        <taxon>Botryosphaeriales</taxon>
        <taxon>Botryosphaeriaceae</taxon>
        <taxon>Macrophomina</taxon>
    </lineage>
</organism>
<dbReference type="Gene3D" id="1.20.5.170">
    <property type="match status" value="1"/>
</dbReference>
<dbReference type="Proteomes" id="UP000774617">
    <property type="component" value="Unassembled WGS sequence"/>
</dbReference>
<feature type="domain" description="BZIP" evidence="4">
    <location>
        <begin position="18"/>
        <end position="81"/>
    </location>
</feature>
<dbReference type="PANTHER" id="PTHR40621:SF6">
    <property type="entry name" value="AP-1-LIKE TRANSCRIPTION FACTOR YAP1-RELATED"/>
    <property type="match status" value="1"/>
</dbReference>
<protein>
    <recommendedName>
        <fullName evidence="4">BZIP domain-containing protein</fullName>
    </recommendedName>
</protein>
<keyword evidence="2" id="KW-0539">Nucleus</keyword>
<dbReference type="SMART" id="SM00338">
    <property type="entry name" value="BRLZ"/>
    <property type="match status" value="1"/>
</dbReference>
<evidence type="ECO:0000313" key="5">
    <source>
        <dbReference type="EMBL" id="KAH7063423.1"/>
    </source>
</evidence>
<name>A0ABQ8GSG4_9PEZI</name>
<dbReference type="PROSITE" id="PS00036">
    <property type="entry name" value="BZIP_BASIC"/>
    <property type="match status" value="1"/>
</dbReference>
<feature type="compositionally biased region" description="Basic residues" evidence="3">
    <location>
        <begin position="23"/>
        <end position="39"/>
    </location>
</feature>
<dbReference type="InterPro" id="IPR050936">
    <property type="entry name" value="AP-1-like"/>
</dbReference>
<gene>
    <name evidence="5" type="ORF">B0J12DRAFT_735317</name>
</gene>
<evidence type="ECO:0000256" key="1">
    <source>
        <dbReference type="ARBA" id="ARBA00004123"/>
    </source>
</evidence>
<comment type="subcellular location">
    <subcellularLocation>
        <location evidence="1">Nucleus</location>
    </subcellularLocation>
</comment>
<dbReference type="InterPro" id="IPR046347">
    <property type="entry name" value="bZIP_sf"/>
</dbReference>
<feature type="region of interest" description="Disordered" evidence="3">
    <location>
        <begin position="23"/>
        <end position="42"/>
    </location>
</feature>
<dbReference type="EMBL" id="JAGTJR010000002">
    <property type="protein sequence ID" value="KAH7063423.1"/>
    <property type="molecule type" value="Genomic_DNA"/>
</dbReference>
<dbReference type="PANTHER" id="PTHR40621">
    <property type="entry name" value="TRANSCRIPTION FACTOR KAPC-RELATED"/>
    <property type="match status" value="1"/>
</dbReference>
<sequence length="156" mass="17652">MSSPSSPDSPDSSAAPLNFAKERRRAQNRRAQQTHRERRAQRLKDLEDRVKELEAVEDILRAENAEIKEELVRLEGMLRTAQLCRQADRMLGFPDPIALWDLIQGHPLVAAGGVDVALVCEELRNLAARTEEKTQLFNSQNINNIIEQCRSHGEAD</sequence>